<dbReference type="AlphaFoldDB" id="A0A7W9Z1C3"/>
<comment type="similarity">
    <text evidence="2">Belongs to the binding-protein-dependent transport system permease family. CysTW subfamily.</text>
</comment>
<feature type="transmembrane region" description="Helical" evidence="8">
    <location>
        <begin position="150"/>
        <end position="171"/>
    </location>
</feature>
<feature type="domain" description="ABC transmembrane type-1" evidence="9">
    <location>
        <begin position="84"/>
        <end position="272"/>
    </location>
</feature>
<dbReference type="EMBL" id="JACHEJ010000023">
    <property type="protein sequence ID" value="MBB6182235.1"/>
    <property type="molecule type" value="Genomic_DNA"/>
</dbReference>
<keyword evidence="7 8" id="KW-0472">Membrane</keyword>
<feature type="transmembrane region" description="Helical" evidence="8">
    <location>
        <begin position="20"/>
        <end position="38"/>
    </location>
</feature>
<dbReference type="PANTHER" id="PTHR43848">
    <property type="entry name" value="PUTRESCINE TRANSPORT SYSTEM PERMEASE PROTEIN POTI"/>
    <property type="match status" value="1"/>
</dbReference>
<reference evidence="10 11" key="1">
    <citation type="submission" date="2020-08" db="EMBL/GenBank/DDBJ databases">
        <title>Genomic Encyclopedia of Type Strains, Phase IV (KMG-IV): sequencing the most valuable type-strain genomes for metagenomic binning, comparative biology and taxonomic classification.</title>
        <authorList>
            <person name="Goeker M."/>
        </authorList>
    </citation>
    <scope>NUCLEOTIDE SEQUENCE [LARGE SCALE GENOMIC DNA]</scope>
    <source>
        <strain evidence="10 11">DSM 102134</strain>
    </source>
</reference>
<keyword evidence="4" id="KW-1003">Cell membrane</keyword>
<evidence type="ECO:0000259" key="9">
    <source>
        <dbReference type="PROSITE" id="PS50928"/>
    </source>
</evidence>
<name>A0A7W9Z1C3_9HYPH</name>
<comment type="caution">
    <text evidence="10">The sequence shown here is derived from an EMBL/GenBank/DDBJ whole genome shotgun (WGS) entry which is preliminary data.</text>
</comment>
<dbReference type="Gene3D" id="1.10.3720.10">
    <property type="entry name" value="MetI-like"/>
    <property type="match status" value="1"/>
</dbReference>
<evidence type="ECO:0000256" key="1">
    <source>
        <dbReference type="ARBA" id="ARBA00004651"/>
    </source>
</evidence>
<evidence type="ECO:0000256" key="5">
    <source>
        <dbReference type="ARBA" id="ARBA00022692"/>
    </source>
</evidence>
<evidence type="ECO:0000256" key="8">
    <source>
        <dbReference type="RuleBase" id="RU363032"/>
    </source>
</evidence>
<dbReference type="CDD" id="cd06261">
    <property type="entry name" value="TM_PBP2"/>
    <property type="match status" value="1"/>
</dbReference>
<evidence type="ECO:0000256" key="3">
    <source>
        <dbReference type="ARBA" id="ARBA00022448"/>
    </source>
</evidence>
<dbReference type="InterPro" id="IPR000515">
    <property type="entry name" value="MetI-like"/>
</dbReference>
<accession>A0A7W9Z1C3</accession>
<dbReference type="SUPFAM" id="SSF161098">
    <property type="entry name" value="MetI-like"/>
    <property type="match status" value="1"/>
</dbReference>
<dbReference type="InterPro" id="IPR035906">
    <property type="entry name" value="MetI-like_sf"/>
</dbReference>
<evidence type="ECO:0000313" key="11">
    <source>
        <dbReference type="Proteomes" id="UP000535501"/>
    </source>
</evidence>
<comment type="subcellular location">
    <subcellularLocation>
        <location evidence="1 8">Cell membrane</location>
        <topology evidence="1 8">Multi-pass membrane protein</topology>
    </subcellularLocation>
</comment>
<feature type="transmembrane region" description="Helical" evidence="8">
    <location>
        <begin position="122"/>
        <end position="144"/>
    </location>
</feature>
<dbReference type="GO" id="GO:0055085">
    <property type="term" value="P:transmembrane transport"/>
    <property type="evidence" value="ECO:0007669"/>
    <property type="project" value="InterPro"/>
</dbReference>
<keyword evidence="11" id="KW-1185">Reference proteome</keyword>
<organism evidence="10 11">
    <name type="scientific">Pseudorhizobium flavum</name>
    <dbReference type="NCBI Taxonomy" id="1335061"/>
    <lineage>
        <taxon>Bacteria</taxon>
        <taxon>Pseudomonadati</taxon>
        <taxon>Pseudomonadota</taxon>
        <taxon>Alphaproteobacteria</taxon>
        <taxon>Hyphomicrobiales</taxon>
        <taxon>Rhizobiaceae</taxon>
        <taxon>Rhizobium/Agrobacterium group</taxon>
        <taxon>Pseudorhizobium</taxon>
    </lineage>
</organism>
<evidence type="ECO:0000256" key="2">
    <source>
        <dbReference type="ARBA" id="ARBA00007069"/>
    </source>
</evidence>
<feature type="transmembrane region" description="Helical" evidence="8">
    <location>
        <begin position="88"/>
        <end position="110"/>
    </location>
</feature>
<dbReference type="InterPro" id="IPR051789">
    <property type="entry name" value="Bact_Polyamine_Transport"/>
</dbReference>
<dbReference type="GO" id="GO:0005886">
    <property type="term" value="C:plasma membrane"/>
    <property type="evidence" value="ECO:0007669"/>
    <property type="project" value="UniProtKB-SubCell"/>
</dbReference>
<sequence>MHRILSSFKIFPSIFNFYGLLFLAFLYMPLALIVLYSFNANPINMAVWTGFTFDWYRTIFGGAAVETTFDAAFSESPQRIFEVVKNSFLVAVSASTIATVVGTATAIALARYKFFGKRFYQTLLLLPMLIPDIVLGIALLIFFVGVGFELGLLTIIIGHVTFLSSYVFVVVSARLAGMDTTLEQASADLGAGPFTTFRRVTLPQIMPGVVGGFLLAFIISLDDVVITYFIAGVGSQTLPLFILAMMRRGLRPQITALAVLILVFSFIVATVGLLLRNRKP</sequence>
<proteinExistence type="inferred from homology"/>
<dbReference type="Proteomes" id="UP000535501">
    <property type="component" value="Unassembled WGS sequence"/>
</dbReference>
<keyword evidence="6 8" id="KW-1133">Transmembrane helix</keyword>
<gene>
    <name evidence="10" type="ORF">HNQ75_004224</name>
</gene>
<dbReference type="PANTHER" id="PTHR43848:SF2">
    <property type="entry name" value="PUTRESCINE TRANSPORT SYSTEM PERMEASE PROTEIN POTI"/>
    <property type="match status" value="1"/>
</dbReference>
<dbReference type="Pfam" id="PF00528">
    <property type="entry name" value="BPD_transp_1"/>
    <property type="match status" value="1"/>
</dbReference>
<protein>
    <submittedName>
        <fullName evidence="10">Spermidine/putrescine transport system permease protein</fullName>
    </submittedName>
</protein>
<evidence type="ECO:0000256" key="6">
    <source>
        <dbReference type="ARBA" id="ARBA00022989"/>
    </source>
</evidence>
<keyword evidence="3 8" id="KW-0813">Transport</keyword>
<dbReference type="RefSeq" id="WP_077548251.1">
    <property type="nucleotide sequence ID" value="NZ_JACHEJ010000023.1"/>
</dbReference>
<dbReference type="PROSITE" id="PS50928">
    <property type="entry name" value="ABC_TM1"/>
    <property type="match status" value="1"/>
</dbReference>
<keyword evidence="5 8" id="KW-0812">Transmembrane</keyword>
<feature type="transmembrane region" description="Helical" evidence="8">
    <location>
        <begin position="256"/>
        <end position="275"/>
    </location>
</feature>
<evidence type="ECO:0000256" key="7">
    <source>
        <dbReference type="ARBA" id="ARBA00023136"/>
    </source>
</evidence>
<evidence type="ECO:0000313" key="10">
    <source>
        <dbReference type="EMBL" id="MBB6182235.1"/>
    </source>
</evidence>
<evidence type="ECO:0000256" key="4">
    <source>
        <dbReference type="ARBA" id="ARBA00022475"/>
    </source>
</evidence>